<keyword evidence="2" id="KW-1185">Reference proteome</keyword>
<sequence>MDRLSSREIVHRTLEDILADFAVPSSTSTKGPEVVYKGVIPHASQTHSEKINLSLIGTIPSLANAIAAAHIFEARGGLRQCIEVDLRRRHNYIDRDIGMTPALNGQEITLNVLVGNPFLKNIFETKDGRYAVLSAV</sequence>
<protein>
    <submittedName>
        <fullName evidence="1">Uncharacterized protein</fullName>
    </submittedName>
</protein>
<organism evidence="1 2">
    <name type="scientific">Fonsecaea erecta</name>
    <dbReference type="NCBI Taxonomy" id="1367422"/>
    <lineage>
        <taxon>Eukaryota</taxon>
        <taxon>Fungi</taxon>
        <taxon>Dikarya</taxon>
        <taxon>Ascomycota</taxon>
        <taxon>Pezizomycotina</taxon>
        <taxon>Eurotiomycetes</taxon>
        <taxon>Chaetothyriomycetidae</taxon>
        <taxon>Chaetothyriales</taxon>
        <taxon>Herpotrichiellaceae</taxon>
        <taxon>Fonsecaea</taxon>
    </lineage>
</organism>
<evidence type="ECO:0000313" key="1">
    <source>
        <dbReference type="EMBL" id="OAP63380.1"/>
    </source>
</evidence>
<evidence type="ECO:0000313" key="2">
    <source>
        <dbReference type="Proteomes" id="UP000078343"/>
    </source>
</evidence>
<dbReference type="RefSeq" id="XP_018696747.1">
    <property type="nucleotide sequence ID" value="XM_018834123.1"/>
</dbReference>
<dbReference type="EMBL" id="LVYI01000002">
    <property type="protein sequence ID" value="OAP63380.1"/>
    <property type="molecule type" value="Genomic_DNA"/>
</dbReference>
<dbReference type="AlphaFoldDB" id="A0A178ZUD8"/>
<name>A0A178ZUD8_9EURO</name>
<dbReference type="GeneID" id="30006777"/>
<dbReference type="Proteomes" id="UP000078343">
    <property type="component" value="Unassembled WGS sequence"/>
</dbReference>
<accession>A0A178ZUD8</accession>
<reference evidence="1 2" key="1">
    <citation type="submission" date="2016-04" db="EMBL/GenBank/DDBJ databases">
        <title>Draft genome of Fonsecaea erecta CBS 125763.</title>
        <authorList>
            <person name="Weiss V.A."/>
            <person name="Vicente V.A."/>
            <person name="Raittz R.T."/>
            <person name="Moreno L.F."/>
            <person name="De Souza E.M."/>
            <person name="Pedrosa F.O."/>
            <person name="Steffens M.B."/>
            <person name="Faoro H."/>
            <person name="Tadra-Sfeir M.Z."/>
            <person name="Najafzadeh M.J."/>
            <person name="Felipe M.S."/>
            <person name="Teixeira M."/>
            <person name="Sun J."/>
            <person name="Xi L."/>
            <person name="Gomes R."/>
            <person name="De Azevedo C.M."/>
            <person name="Salgado C.G."/>
            <person name="Da Silva M.B."/>
            <person name="Nascimento M.F."/>
            <person name="Queiroz-Telles F."/>
            <person name="Attili D.S."/>
            <person name="Gorbushina A."/>
        </authorList>
    </citation>
    <scope>NUCLEOTIDE SEQUENCE [LARGE SCALE GENOMIC DNA]</scope>
    <source>
        <strain evidence="1 2">CBS 125763</strain>
    </source>
</reference>
<gene>
    <name evidence="1" type="ORF">AYL99_02607</name>
</gene>
<comment type="caution">
    <text evidence="1">The sequence shown here is derived from an EMBL/GenBank/DDBJ whole genome shotgun (WGS) entry which is preliminary data.</text>
</comment>
<proteinExistence type="predicted"/>